<sequence>MAEASDSSLFGRWRSALGLAAGAPAQPTSAHAQPAQQPAPAKAPEAAPPAEPQAPAPGTPRTDADAAKHRRCERFKGKLLSSSAMVKFMMKELDKSGCPFVPEHFKCLPCGPSYSGGFAPEYGIVLCEDQIIDKSHLGDTMVHELVHAYDFCTVKLNFNSCANHACTEIRAAMLSGECRFSRELLRGHPGFSKHFQECVRRRAILSLKQKPLCRDSAEEAVRGVWESCFADTAPFDEIV</sequence>
<dbReference type="PANTHER" id="PTHR21711">
    <property type="entry name" value="MITOCHONDRIAL INNER MEMBRANE PROTEASE"/>
    <property type="match status" value="1"/>
</dbReference>
<protein>
    <recommendedName>
        <fullName evidence="3 8">Mitochondrial inner membrane protease ATP23</fullName>
        <ecNumber evidence="8">3.4.24.-</ecNumber>
    </recommendedName>
</protein>
<comment type="subcellular location">
    <subcellularLocation>
        <location evidence="1 8">Mitochondrion inner membrane</location>
        <topology evidence="1 8">Peripheral membrane protein</topology>
        <orientation evidence="1 8">Intermembrane side</orientation>
    </subcellularLocation>
</comment>
<dbReference type="PANTHER" id="PTHR21711:SF0">
    <property type="entry name" value="MITOCHONDRIAL INNER MEMBRANE PROTEASE ATP23 HOMOLOG"/>
    <property type="match status" value="1"/>
</dbReference>
<comment type="caution">
    <text evidence="10">The sequence shown here is derived from an EMBL/GenBank/DDBJ whole genome shotgun (WGS) entry which is preliminary data.</text>
</comment>
<evidence type="ECO:0000256" key="5">
    <source>
        <dbReference type="ARBA" id="ARBA00022723"/>
    </source>
</evidence>
<dbReference type="GO" id="GO:0006508">
    <property type="term" value="P:proteolysis"/>
    <property type="evidence" value="ECO:0007669"/>
    <property type="project" value="UniProtKB-KW"/>
</dbReference>
<evidence type="ECO:0000256" key="3">
    <source>
        <dbReference type="ARBA" id="ARBA00014615"/>
    </source>
</evidence>
<comment type="function">
    <text evidence="8">Has a dual role in the assembly of mitochondrial ATPase.</text>
</comment>
<feature type="region of interest" description="Disordered" evidence="9">
    <location>
        <begin position="21"/>
        <end position="68"/>
    </location>
</feature>
<dbReference type="GO" id="GO:0008233">
    <property type="term" value="F:peptidase activity"/>
    <property type="evidence" value="ECO:0007669"/>
    <property type="project" value="UniProtKB-KW"/>
</dbReference>
<keyword evidence="8" id="KW-0999">Mitochondrion inner membrane</keyword>
<dbReference type="Pfam" id="PF09768">
    <property type="entry name" value="Peptidase_M76"/>
    <property type="match status" value="1"/>
</dbReference>
<dbReference type="EC" id="3.4.24.-" evidence="8"/>
<name>A0ABR4NBN4_9FUNG</name>
<keyword evidence="8" id="KW-0496">Mitochondrion</keyword>
<dbReference type="Proteomes" id="UP001527925">
    <property type="component" value="Unassembled WGS sequence"/>
</dbReference>
<gene>
    <name evidence="10" type="primary">ATP23</name>
    <name evidence="10" type="ORF">HK105_203380</name>
</gene>
<organism evidence="10 11">
    <name type="scientific">Polyrhizophydium stewartii</name>
    <dbReference type="NCBI Taxonomy" id="2732419"/>
    <lineage>
        <taxon>Eukaryota</taxon>
        <taxon>Fungi</taxon>
        <taxon>Fungi incertae sedis</taxon>
        <taxon>Chytridiomycota</taxon>
        <taxon>Chytridiomycota incertae sedis</taxon>
        <taxon>Chytridiomycetes</taxon>
        <taxon>Rhizophydiales</taxon>
        <taxon>Rhizophydiales incertae sedis</taxon>
        <taxon>Polyrhizophydium</taxon>
    </lineage>
</organism>
<keyword evidence="11" id="KW-1185">Reference proteome</keyword>
<evidence type="ECO:0000256" key="4">
    <source>
        <dbReference type="ARBA" id="ARBA00022670"/>
    </source>
</evidence>
<dbReference type="EMBL" id="JADGIZ020000013">
    <property type="protein sequence ID" value="KAL2916948.1"/>
    <property type="molecule type" value="Genomic_DNA"/>
</dbReference>
<keyword evidence="8" id="KW-0472">Membrane</keyword>
<evidence type="ECO:0000256" key="9">
    <source>
        <dbReference type="SAM" id="MobiDB-lite"/>
    </source>
</evidence>
<evidence type="ECO:0000256" key="2">
    <source>
        <dbReference type="ARBA" id="ARBA00009915"/>
    </source>
</evidence>
<feature type="compositionally biased region" description="Low complexity" evidence="9">
    <location>
        <begin position="21"/>
        <end position="45"/>
    </location>
</feature>
<evidence type="ECO:0000256" key="7">
    <source>
        <dbReference type="ARBA" id="ARBA00023049"/>
    </source>
</evidence>
<evidence type="ECO:0000256" key="1">
    <source>
        <dbReference type="ARBA" id="ARBA00004137"/>
    </source>
</evidence>
<comment type="similarity">
    <text evidence="2 8">Belongs to the peptidase M76 family.</text>
</comment>
<proteinExistence type="inferred from homology"/>
<evidence type="ECO:0000313" key="11">
    <source>
        <dbReference type="Proteomes" id="UP001527925"/>
    </source>
</evidence>
<keyword evidence="7 8" id="KW-0482">Metalloprotease</keyword>
<keyword evidence="4 8" id="KW-0645">Protease</keyword>
<evidence type="ECO:0000256" key="6">
    <source>
        <dbReference type="ARBA" id="ARBA00022801"/>
    </source>
</evidence>
<accession>A0ABR4NBN4</accession>
<dbReference type="InterPro" id="IPR019165">
    <property type="entry name" value="Peptidase_M76_ATP23"/>
</dbReference>
<feature type="compositionally biased region" description="Pro residues" evidence="9">
    <location>
        <begin position="46"/>
        <end position="58"/>
    </location>
</feature>
<keyword evidence="5 8" id="KW-0479">Metal-binding</keyword>
<evidence type="ECO:0000256" key="8">
    <source>
        <dbReference type="RuleBase" id="RU364057"/>
    </source>
</evidence>
<evidence type="ECO:0000313" key="10">
    <source>
        <dbReference type="EMBL" id="KAL2916948.1"/>
    </source>
</evidence>
<reference evidence="10 11" key="1">
    <citation type="submission" date="2023-09" db="EMBL/GenBank/DDBJ databases">
        <title>Pangenome analysis of Batrachochytrium dendrobatidis and related Chytrids.</title>
        <authorList>
            <person name="Yacoub M.N."/>
            <person name="Stajich J.E."/>
            <person name="James T.Y."/>
        </authorList>
    </citation>
    <scope>NUCLEOTIDE SEQUENCE [LARGE SCALE GENOMIC DNA]</scope>
    <source>
        <strain evidence="10 11">JEL0888</strain>
    </source>
</reference>
<keyword evidence="6 8" id="KW-0378">Hydrolase</keyword>